<dbReference type="Pfam" id="PF00583">
    <property type="entry name" value="Acetyltransf_1"/>
    <property type="match status" value="1"/>
</dbReference>
<keyword evidence="2 7" id="KW-0349">Heme</keyword>
<evidence type="ECO:0000256" key="5">
    <source>
        <dbReference type="ARBA" id="ARBA00023004"/>
    </source>
</evidence>
<protein>
    <submittedName>
        <fullName evidence="9">Cytochrome P450</fullName>
    </submittedName>
</protein>
<dbReference type="PRINTS" id="PR00385">
    <property type="entry name" value="P450"/>
</dbReference>
<keyword evidence="10" id="KW-1185">Reference proteome</keyword>
<dbReference type="RefSeq" id="WP_146350844.1">
    <property type="nucleotide sequence ID" value="NZ_VOBR01000006.1"/>
</dbReference>
<dbReference type="InterPro" id="IPR036396">
    <property type="entry name" value="Cyt_P450_sf"/>
</dbReference>
<dbReference type="CDD" id="cd11030">
    <property type="entry name" value="CYP105-like"/>
    <property type="match status" value="1"/>
</dbReference>
<dbReference type="PROSITE" id="PS51186">
    <property type="entry name" value="GNAT"/>
    <property type="match status" value="1"/>
</dbReference>
<comment type="caution">
    <text evidence="9">The sequence shown here is derived from an EMBL/GenBank/DDBJ whole genome shotgun (WGS) entry which is preliminary data.</text>
</comment>
<keyword evidence="6 7" id="KW-0503">Monooxygenase</keyword>
<dbReference type="GO" id="GO:0016747">
    <property type="term" value="F:acyltransferase activity, transferring groups other than amino-acyl groups"/>
    <property type="evidence" value="ECO:0007669"/>
    <property type="project" value="InterPro"/>
</dbReference>
<keyword evidence="4 7" id="KW-0560">Oxidoreductase</keyword>
<evidence type="ECO:0000256" key="6">
    <source>
        <dbReference type="ARBA" id="ARBA00023033"/>
    </source>
</evidence>
<keyword evidence="3 7" id="KW-0479">Metal-binding</keyword>
<dbReference type="Gene3D" id="1.10.630.10">
    <property type="entry name" value="Cytochrome P450"/>
    <property type="match status" value="1"/>
</dbReference>
<dbReference type="GO" id="GO:0005506">
    <property type="term" value="F:iron ion binding"/>
    <property type="evidence" value="ECO:0007669"/>
    <property type="project" value="InterPro"/>
</dbReference>
<evidence type="ECO:0000313" key="9">
    <source>
        <dbReference type="EMBL" id="TWP52048.1"/>
    </source>
</evidence>
<accession>A0A563EWX7</accession>
<dbReference type="SUPFAM" id="SSF48264">
    <property type="entry name" value="Cytochrome P450"/>
    <property type="match status" value="1"/>
</dbReference>
<dbReference type="InterPro" id="IPR001128">
    <property type="entry name" value="Cyt_P450"/>
</dbReference>
<dbReference type="InterPro" id="IPR016181">
    <property type="entry name" value="Acyl_CoA_acyltransferase"/>
</dbReference>
<dbReference type="Proteomes" id="UP000316639">
    <property type="component" value="Unassembled WGS sequence"/>
</dbReference>
<gene>
    <name evidence="9" type="ORF">FKR81_10700</name>
</gene>
<dbReference type="CDD" id="cd04301">
    <property type="entry name" value="NAT_SF"/>
    <property type="match status" value="1"/>
</dbReference>
<evidence type="ECO:0000256" key="7">
    <source>
        <dbReference type="RuleBase" id="RU000461"/>
    </source>
</evidence>
<organism evidence="9 10">
    <name type="scientific">Lentzea tibetensis</name>
    <dbReference type="NCBI Taxonomy" id="2591470"/>
    <lineage>
        <taxon>Bacteria</taxon>
        <taxon>Bacillati</taxon>
        <taxon>Actinomycetota</taxon>
        <taxon>Actinomycetes</taxon>
        <taxon>Pseudonocardiales</taxon>
        <taxon>Pseudonocardiaceae</taxon>
        <taxon>Lentzea</taxon>
    </lineage>
</organism>
<evidence type="ECO:0000256" key="2">
    <source>
        <dbReference type="ARBA" id="ARBA00022617"/>
    </source>
</evidence>
<evidence type="ECO:0000256" key="1">
    <source>
        <dbReference type="ARBA" id="ARBA00010617"/>
    </source>
</evidence>
<name>A0A563EWX7_9PSEU</name>
<evidence type="ECO:0000256" key="3">
    <source>
        <dbReference type="ARBA" id="ARBA00022723"/>
    </source>
</evidence>
<dbReference type="PANTHER" id="PTHR46696">
    <property type="entry name" value="P450, PUTATIVE (EUROFUNG)-RELATED"/>
    <property type="match status" value="1"/>
</dbReference>
<evidence type="ECO:0000313" key="10">
    <source>
        <dbReference type="Proteomes" id="UP000316639"/>
    </source>
</evidence>
<dbReference type="PROSITE" id="PS00086">
    <property type="entry name" value="CYTOCHROME_P450"/>
    <property type="match status" value="1"/>
</dbReference>
<dbReference type="GO" id="GO:0004497">
    <property type="term" value="F:monooxygenase activity"/>
    <property type="evidence" value="ECO:0007669"/>
    <property type="project" value="UniProtKB-KW"/>
</dbReference>
<dbReference type="SUPFAM" id="SSF55729">
    <property type="entry name" value="Acyl-CoA N-acyltransferases (Nat)"/>
    <property type="match status" value="1"/>
</dbReference>
<dbReference type="InterPro" id="IPR000182">
    <property type="entry name" value="GNAT_dom"/>
</dbReference>
<proteinExistence type="inferred from homology"/>
<dbReference type="Pfam" id="PF00067">
    <property type="entry name" value="p450"/>
    <property type="match status" value="1"/>
</dbReference>
<comment type="similarity">
    <text evidence="1 7">Belongs to the cytochrome P450 family.</text>
</comment>
<dbReference type="OrthoDB" id="3664945at2"/>
<dbReference type="InterPro" id="IPR017972">
    <property type="entry name" value="Cyt_P450_CS"/>
</dbReference>
<dbReference type="FunFam" id="1.10.630.10:FF:000018">
    <property type="entry name" value="Cytochrome P450 monooxygenase"/>
    <property type="match status" value="1"/>
</dbReference>
<dbReference type="GO" id="GO:0020037">
    <property type="term" value="F:heme binding"/>
    <property type="evidence" value="ECO:0007669"/>
    <property type="project" value="InterPro"/>
</dbReference>
<sequence length="561" mass="60682">MGEPITVDGAGLASWSAPLERLYRRCFAEPPWHEDEADFAAFADKFAAHTARSDVRGIVVPQGDGLAGVVYGWPSPDEVPDTPFYAGVYDAVAPADHSLLGPPSWQVVELMVDPSARGQGLGRRLLARFVEGHDLAWLCTHPDSAARRLYESAGWVGVGEYADESGAPVLVMSRRGYPMSRVPGFDPPASLRSRCPVTTVSLRHGQRASLLTSYGDVRAVLRDHGRFSSDPSSPGYPQLRPVVDRKPAPGSFLVTDPPEHTRYRRLLTGEFTVRRMEKLRPSIERITRTHLDSLLGSASPDLVADFALPIPSDVICLLLGVPVSDRAFFSSRSRAHHDRTLSADAVQAALDELHSYIEELVRSRVRSPGDDLISRLAAELTVDEVVGMTVLLLVGGHETTANSIALSVLALQESGEWDALVADPSLVDSAVEELLRYLSPVHQGVVRAVTGDAVVSGESLAPGDGVVASLFAANRDPSVYPSPDSLDIRRRARGHLAFGDGVHQCIGQTLARMEMRVALQALVERAPSLRIAVPFSSVSFRFNAPIYGLHALPVTFSAPRP</sequence>
<dbReference type="EMBL" id="VOBR01000006">
    <property type="protein sequence ID" value="TWP52048.1"/>
    <property type="molecule type" value="Genomic_DNA"/>
</dbReference>
<dbReference type="PRINTS" id="PR00359">
    <property type="entry name" value="BP450"/>
</dbReference>
<dbReference type="AlphaFoldDB" id="A0A563EWX7"/>
<evidence type="ECO:0000259" key="8">
    <source>
        <dbReference type="PROSITE" id="PS51186"/>
    </source>
</evidence>
<dbReference type="GO" id="GO:0016705">
    <property type="term" value="F:oxidoreductase activity, acting on paired donors, with incorporation or reduction of molecular oxygen"/>
    <property type="evidence" value="ECO:0007669"/>
    <property type="project" value="InterPro"/>
</dbReference>
<dbReference type="InterPro" id="IPR002397">
    <property type="entry name" value="Cyt_P450_B"/>
</dbReference>
<dbReference type="Gene3D" id="3.40.630.30">
    <property type="match status" value="1"/>
</dbReference>
<evidence type="ECO:0000256" key="4">
    <source>
        <dbReference type="ARBA" id="ARBA00023002"/>
    </source>
</evidence>
<feature type="domain" description="N-acetyltransferase" evidence="8">
    <location>
        <begin position="5"/>
        <end position="177"/>
    </location>
</feature>
<keyword evidence="5 7" id="KW-0408">Iron</keyword>
<dbReference type="PANTHER" id="PTHR46696:SF1">
    <property type="entry name" value="CYTOCHROME P450 YJIB-RELATED"/>
    <property type="match status" value="1"/>
</dbReference>
<reference evidence="9 10" key="1">
    <citation type="submission" date="2019-07" db="EMBL/GenBank/DDBJ databases">
        <title>Lentzea xizangensis sp. nov., isolated from Qinghai-Tibetan Plateau Soils.</title>
        <authorList>
            <person name="Huang J."/>
        </authorList>
    </citation>
    <scope>NUCLEOTIDE SEQUENCE [LARGE SCALE GENOMIC DNA]</scope>
    <source>
        <strain evidence="9 10">FXJ1.1311</strain>
    </source>
</reference>